<dbReference type="Proteomes" id="UP000179807">
    <property type="component" value="Unassembled WGS sequence"/>
</dbReference>
<comment type="caution">
    <text evidence="2">The sequence shown here is derived from an EMBL/GenBank/DDBJ whole genome shotgun (WGS) entry which is preliminary data.</text>
</comment>
<feature type="compositionally biased region" description="Acidic residues" evidence="1">
    <location>
        <begin position="1"/>
        <end position="11"/>
    </location>
</feature>
<feature type="region of interest" description="Disordered" evidence="1">
    <location>
        <begin position="1"/>
        <end position="30"/>
    </location>
</feature>
<dbReference type="AlphaFoldDB" id="A0A1J4KPS1"/>
<gene>
    <name evidence="2" type="ORF">TRFO_18684</name>
</gene>
<sequence length="231" mass="26069">MSKSDSDDESSGDNFHLTADLRPTIPPVDPIPKSNLRMLDRYRTATPRVMSRLQFPIFSERVVTYSLFRKSHYKNGIKRKYYQLTENGNVVAGASMPSSKLFEINNMNGLIAEIDVESSKGPFIMRLGNDKIMSVSGGPGRMVKCEFFDNDDSKPPYHLLISKARACMDTSKAFGSRRAIQSIKNCKLCDSDEKEIIAVRKIRKNVLEIDAKYNISFVSCMVVGLFMFSKP</sequence>
<accession>A0A1J4KPS1</accession>
<protein>
    <recommendedName>
        <fullName evidence="4">Tubby C-terminal domain-containing protein</fullName>
    </recommendedName>
</protein>
<dbReference type="GeneID" id="94835027"/>
<evidence type="ECO:0000313" key="3">
    <source>
        <dbReference type="Proteomes" id="UP000179807"/>
    </source>
</evidence>
<dbReference type="RefSeq" id="XP_068364924.1">
    <property type="nucleotide sequence ID" value="XM_068500323.1"/>
</dbReference>
<evidence type="ECO:0000256" key="1">
    <source>
        <dbReference type="SAM" id="MobiDB-lite"/>
    </source>
</evidence>
<dbReference type="VEuPathDB" id="TrichDB:TRFO_18684"/>
<dbReference type="OrthoDB" id="10503974at2759"/>
<keyword evidence="3" id="KW-1185">Reference proteome</keyword>
<dbReference type="EMBL" id="MLAK01000579">
    <property type="protein sequence ID" value="OHT11788.1"/>
    <property type="molecule type" value="Genomic_DNA"/>
</dbReference>
<name>A0A1J4KPS1_9EUKA</name>
<organism evidence="2 3">
    <name type="scientific">Tritrichomonas foetus</name>
    <dbReference type="NCBI Taxonomy" id="1144522"/>
    <lineage>
        <taxon>Eukaryota</taxon>
        <taxon>Metamonada</taxon>
        <taxon>Parabasalia</taxon>
        <taxon>Tritrichomonadida</taxon>
        <taxon>Tritrichomonadidae</taxon>
        <taxon>Tritrichomonas</taxon>
    </lineage>
</organism>
<evidence type="ECO:0000313" key="2">
    <source>
        <dbReference type="EMBL" id="OHT11788.1"/>
    </source>
</evidence>
<evidence type="ECO:0008006" key="4">
    <source>
        <dbReference type="Google" id="ProtNLM"/>
    </source>
</evidence>
<reference evidence="2" key="1">
    <citation type="submission" date="2016-10" db="EMBL/GenBank/DDBJ databases">
        <authorList>
            <person name="Benchimol M."/>
            <person name="Almeida L.G."/>
            <person name="Vasconcelos A.T."/>
            <person name="Perreira-Neves A."/>
            <person name="Rosa I.A."/>
            <person name="Tasca T."/>
            <person name="Bogo M.R."/>
            <person name="de Souza W."/>
        </authorList>
    </citation>
    <scope>NUCLEOTIDE SEQUENCE [LARGE SCALE GENOMIC DNA]</scope>
    <source>
        <strain evidence="2">K</strain>
    </source>
</reference>
<proteinExistence type="predicted"/>